<dbReference type="PANTHER" id="PTHR13504:SF33">
    <property type="entry name" value="FIC FAMILY PROTEIN"/>
    <property type="match status" value="1"/>
</dbReference>
<protein>
    <recommendedName>
        <fullName evidence="4">Fido domain-containing protein</fullName>
    </recommendedName>
</protein>
<dbReference type="Gene3D" id="1.10.3290.10">
    <property type="entry name" value="Fido-like domain"/>
    <property type="match status" value="1"/>
</dbReference>
<dbReference type="CDD" id="cd00090">
    <property type="entry name" value="HTH_ARSR"/>
    <property type="match status" value="1"/>
</dbReference>
<evidence type="ECO:0000256" key="1">
    <source>
        <dbReference type="PIRSR" id="PIRSR640198-1"/>
    </source>
</evidence>
<dbReference type="Pfam" id="PF02661">
    <property type="entry name" value="Fic"/>
    <property type="match status" value="1"/>
</dbReference>
<organism evidence="5 6">
    <name type="scientific">Candidatus Gottesmanbacteria bacterium RIFCSPLOWO2_01_FULL_48_11</name>
    <dbReference type="NCBI Taxonomy" id="1798395"/>
    <lineage>
        <taxon>Bacteria</taxon>
        <taxon>Candidatus Gottesmaniibacteriota</taxon>
    </lineage>
</organism>
<dbReference type="SUPFAM" id="SSF46785">
    <property type="entry name" value="Winged helix' DNA-binding domain"/>
    <property type="match status" value="1"/>
</dbReference>
<dbReference type="InterPro" id="IPR036597">
    <property type="entry name" value="Fido-like_dom_sf"/>
</dbReference>
<dbReference type="Proteomes" id="UP000178305">
    <property type="component" value="Unassembled WGS sequence"/>
</dbReference>
<dbReference type="GO" id="GO:0005524">
    <property type="term" value="F:ATP binding"/>
    <property type="evidence" value="ECO:0007669"/>
    <property type="project" value="UniProtKB-KW"/>
</dbReference>
<dbReference type="InterPro" id="IPR011991">
    <property type="entry name" value="ArsR-like_HTH"/>
</dbReference>
<accession>A0A1F6ATL7</accession>
<evidence type="ECO:0000256" key="3">
    <source>
        <dbReference type="PIRSR" id="PIRSR640198-3"/>
    </source>
</evidence>
<comment type="caution">
    <text evidence="5">The sequence shown here is derived from an EMBL/GenBank/DDBJ whole genome shotgun (WGS) entry which is preliminary data.</text>
</comment>
<evidence type="ECO:0000313" key="6">
    <source>
        <dbReference type="Proteomes" id="UP000178305"/>
    </source>
</evidence>
<dbReference type="InterPro" id="IPR003812">
    <property type="entry name" value="Fido"/>
</dbReference>
<evidence type="ECO:0000256" key="2">
    <source>
        <dbReference type="PIRSR" id="PIRSR640198-2"/>
    </source>
</evidence>
<dbReference type="SUPFAM" id="SSF140931">
    <property type="entry name" value="Fic-like"/>
    <property type="match status" value="1"/>
</dbReference>
<keyword evidence="2" id="KW-0547">Nucleotide-binding</keyword>
<dbReference type="InterPro" id="IPR040198">
    <property type="entry name" value="Fido_containing"/>
</dbReference>
<gene>
    <name evidence="5" type="ORF">A3A64_04940</name>
</gene>
<feature type="active site" evidence="1">
    <location>
        <position position="190"/>
    </location>
</feature>
<evidence type="ECO:0000259" key="4">
    <source>
        <dbReference type="PROSITE" id="PS51459"/>
    </source>
</evidence>
<dbReference type="PROSITE" id="PS51459">
    <property type="entry name" value="FIDO"/>
    <property type="match status" value="1"/>
</dbReference>
<evidence type="ECO:0000313" key="5">
    <source>
        <dbReference type="EMBL" id="OGG27842.1"/>
    </source>
</evidence>
<dbReference type="EMBL" id="MFJY01000036">
    <property type="protein sequence ID" value="OGG27842.1"/>
    <property type="molecule type" value="Genomic_DNA"/>
</dbReference>
<feature type="binding site" evidence="2">
    <location>
        <begin position="232"/>
        <end position="233"/>
    </location>
    <ligand>
        <name>ATP</name>
        <dbReference type="ChEBI" id="CHEBI:30616"/>
    </ligand>
</feature>
<feature type="binding site" evidence="2">
    <location>
        <begin position="194"/>
        <end position="201"/>
    </location>
    <ligand>
        <name>ATP</name>
        <dbReference type="ChEBI" id="CHEBI:30616"/>
    </ligand>
</feature>
<keyword evidence="2" id="KW-0067">ATP-binding</keyword>
<feature type="site" description="Important for autoinhibition of adenylyltransferase activity" evidence="3">
    <location>
        <position position="55"/>
    </location>
</feature>
<proteinExistence type="predicted"/>
<reference evidence="5 6" key="1">
    <citation type="journal article" date="2016" name="Nat. Commun.">
        <title>Thousands of microbial genomes shed light on interconnected biogeochemical processes in an aquifer system.</title>
        <authorList>
            <person name="Anantharaman K."/>
            <person name="Brown C.T."/>
            <person name="Hug L.A."/>
            <person name="Sharon I."/>
            <person name="Castelle C.J."/>
            <person name="Probst A.J."/>
            <person name="Thomas B.C."/>
            <person name="Singh A."/>
            <person name="Wilkins M.J."/>
            <person name="Karaoz U."/>
            <person name="Brodie E.L."/>
            <person name="Williams K.H."/>
            <person name="Hubbard S.S."/>
            <person name="Banfield J.F."/>
        </authorList>
    </citation>
    <scope>NUCLEOTIDE SEQUENCE [LARGE SCALE GENOMIC DNA]</scope>
</reference>
<dbReference type="Gene3D" id="1.10.10.10">
    <property type="entry name" value="Winged helix-like DNA-binding domain superfamily/Winged helix DNA-binding domain"/>
    <property type="match status" value="1"/>
</dbReference>
<feature type="domain" description="Fido" evidence="4">
    <location>
        <begin position="103"/>
        <end position="259"/>
    </location>
</feature>
<dbReference type="PANTHER" id="PTHR13504">
    <property type="entry name" value="FIDO DOMAIN-CONTAINING PROTEIN DDB_G0283145"/>
    <property type="match status" value="1"/>
</dbReference>
<dbReference type="AlphaFoldDB" id="A0A1F6ATL7"/>
<dbReference type="InterPro" id="IPR036388">
    <property type="entry name" value="WH-like_DNA-bd_sf"/>
</dbReference>
<sequence>MYSPRFTITSQINSAIAEIERLRVAIEHSRILPTKEVVLRRRAAIEATRSSTGIEGNPLSEQEVELVLSGQTISASERFITEVVNYKKALSHIEKRSKDATSLTAKDILTLHRMLMKDLLPKTKSGAFRKTPIYIVDIIGGKDIVRYQGPEPDTMMGLVDDFLGWLREETHDLHPLLVAGILHYEFVSIHPFSDGNGRITRLLTLVYLYQHGYAFRKVFVPESYYFADTKRYYQALGQASDYAHQHAADMTPWLSYFIEGLRAVVNDVSEKITRASWSGSQRGVLTLSEEDYRIIDFIAAVGTTMVNEIVSAVKVPKRTLQRRLSRLVRAGILMRTGRGPSTQYKLKNNRS</sequence>
<name>A0A1F6ATL7_9BACT</name>
<dbReference type="InterPro" id="IPR036390">
    <property type="entry name" value="WH_DNA-bd_sf"/>
</dbReference>